<evidence type="ECO:0000259" key="4">
    <source>
        <dbReference type="PROSITE" id="PS51659"/>
    </source>
</evidence>
<dbReference type="GO" id="GO:0046921">
    <property type="term" value="F:alpha-(1-&gt;6)-fucosyltransferase activity"/>
    <property type="evidence" value="ECO:0007669"/>
    <property type="project" value="TreeGrafter"/>
</dbReference>
<proteinExistence type="inferred from homology"/>
<dbReference type="InterPro" id="IPR045573">
    <property type="entry name" value="Fut8_N_cat"/>
</dbReference>
<dbReference type="InterPro" id="IPR027350">
    <property type="entry name" value="GT23_dom"/>
</dbReference>
<dbReference type="AlphaFoldDB" id="A0A9D4HWA9"/>
<organism evidence="5 6">
    <name type="scientific">Dreissena polymorpha</name>
    <name type="common">Zebra mussel</name>
    <name type="synonym">Mytilus polymorpha</name>
    <dbReference type="NCBI Taxonomy" id="45954"/>
    <lineage>
        <taxon>Eukaryota</taxon>
        <taxon>Metazoa</taxon>
        <taxon>Spiralia</taxon>
        <taxon>Lophotrochozoa</taxon>
        <taxon>Mollusca</taxon>
        <taxon>Bivalvia</taxon>
        <taxon>Autobranchia</taxon>
        <taxon>Heteroconchia</taxon>
        <taxon>Euheterodonta</taxon>
        <taxon>Imparidentia</taxon>
        <taxon>Neoheterodontei</taxon>
        <taxon>Myida</taxon>
        <taxon>Dreissenoidea</taxon>
        <taxon>Dreissenidae</taxon>
        <taxon>Dreissena</taxon>
    </lineage>
</organism>
<feature type="domain" description="GT23" evidence="4">
    <location>
        <begin position="47"/>
        <end position="95"/>
    </location>
</feature>
<dbReference type="PROSITE" id="PS51659">
    <property type="entry name" value="GT23"/>
    <property type="match status" value="1"/>
</dbReference>
<keyword evidence="1 3" id="KW-0328">Glycosyltransferase</keyword>
<dbReference type="Proteomes" id="UP000828390">
    <property type="component" value="Unassembled WGS sequence"/>
</dbReference>
<reference evidence="5" key="2">
    <citation type="submission" date="2020-11" db="EMBL/GenBank/DDBJ databases">
        <authorList>
            <person name="McCartney M.A."/>
            <person name="Auch B."/>
            <person name="Kono T."/>
            <person name="Mallez S."/>
            <person name="Becker A."/>
            <person name="Gohl D.M."/>
            <person name="Silverstein K.A.T."/>
            <person name="Koren S."/>
            <person name="Bechman K.B."/>
            <person name="Herman A."/>
            <person name="Abrahante J.E."/>
            <person name="Garbe J."/>
        </authorList>
    </citation>
    <scope>NUCLEOTIDE SEQUENCE</scope>
    <source>
        <strain evidence="5">Duluth1</strain>
        <tissue evidence="5">Whole animal</tissue>
    </source>
</reference>
<evidence type="ECO:0000256" key="1">
    <source>
        <dbReference type="ARBA" id="ARBA00022676"/>
    </source>
</evidence>
<accession>A0A9D4HWA9</accession>
<evidence type="ECO:0000313" key="5">
    <source>
        <dbReference type="EMBL" id="KAH3737635.1"/>
    </source>
</evidence>
<dbReference type="PANTHER" id="PTHR13132">
    <property type="entry name" value="ALPHA- 1,6 -FUCOSYLTRANSFERASE"/>
    <property type="match status" value="1"/>
</dbReference>
<keyword evidence="6" id="KW-1185">Reference proteome</keyword>
<comment type="similarity">
    <text evidence="3">Belongs to the glycosyltransferase 23 family.</text>
</comment>
<sequence>MKLKDDQSKLANTLDGAGDWRKQEANRLTDLVQRRLEYLRNPADCDKAKKIFCNLDKDCGYGCQLHHVTYCLIMAYATQRTLILQSEGWSEFHDG</sequence>
<dbReference type="Pfam" id="PF19745">
    <property type="entry name" value="FUT8_N_cat"/>
    <property type="match status" value="1"/>
</dbReference>
<comment type="caution">
    <text evidence="3">Lacks conserved residue(s) required for the propagation of feature annotation.</text>
</comment>
<keyword evidence="2 3" id="KW-0808">Transferase</keyword>
<name>A0A9D4HWA9_DREPO</name>
<dbReference type="EMBL" id="JAIWYP010000011">
    <property type="protein sequence ID" value="KAH3737635.1"/>
    <property type="molecule type" value="Genomic_DNA"/>
</dbReference>
<gene>
    <name evidence="5" type="ORF">DPMN_044228</name>
</gene>
<evidence type="ECO:0000313" key="6">
    <source>
        <dbReference type="Proteomes" id="UP000828390"/>
    </source>
</evidence>
<reference evidence="5" key="1">
    <citation type="journal article" date="2019" name="bioRxiv">
        <title>The Genome of the Zebra Mussel, Dreissena polymorpha: A Resource for Invasive Species Research.</title>
        <authorList>
            <person name="McCartney M.A."/>
            <person name="Auch B."/>
            <person name="Kono T."/>
            <person name="Mallez S."/>
            <person name="Zhang Y."/>
            <person name="Obille A."/>
            <person name="Becker A."/>
            <person name="Abrahante J.E."/>
            <person name="Garbe J."/>
            <person name="Badalamenti J.P."/>
            <person name="Herman A."/>
            <person name="Mangelson H."/>
            <person name="Liachko I."/>
            <person name="Sullivan S."/>
            <person name="Sone E.D."/>
            <person name="Koren S."/>
            <person name="Silverstein K.A.T."/>
            <person name="Beckman K.B."/>
            <person name="Gohl D.M."/>
        </authorList>
    </citation>
    <scope>NUCLEOTIDE SEQUENCE</scope>
    <source>
        <strain evidence="5">Duluth1</strain>
        <tissue evidence="5">Whole animal</tissue>
    </source>
</reference>
<evidence type="ECO:0000256" key="2">
    <source>
        <dbReference type="ARBA" id="ARBA00022679"/>
    </source>
</evidence>
<evidence type="ECO:0000256" key="3">
    <source>
        <dbReference type="PROSITE-ProRule" id="PRU00992"/>
    </source>
</evidence>
<dbReference type="PANTHER" id="PTHR13132:SF29">
    <property type="entry name" value="ALPHA-(1,6)-FUCOSYLTRANSFERASE"/>
    <property type="match status" value="1"/>
</dbReference>
<comment type="caution">
    <text evidence="5">The sequence shown here is derived from an EMBL/GenBank/DDBJ whole genome shotgun (WGS) entry which is preliminary data.</text>
</comment>
<dbReference type="GO" id="GO:0006487">
    <property type="term" value="P:protein N-linked glycosylation"/>
    <property type="evidence" value="ECO:0007669"/>
    <property type="project" value="TreeGrafter"/>
</dbReference>
<protein>
    <recommendedName>
        <fullName evidence="4">GT23 domain-containing protein</fullName>
    </recommendedName>
</protein>